<gene>
    <name evidence="2" type="ORF">BDW42DRAFT_159094</name>
</gene>
<keyword evidence="1" id="KW-1133">Transmembrane helix</keyword>
<proteinExistence type="predicted"/>
<organism evidence="2 3">
    <name type="scientific">Aspergillus taichungensis</name>
    <dbReference type="NCBI Taxonomy" id="482145"/>
    <lineage>
        <taxon>Eukaryota</taxon>
        <taxon>Fungi</taxon>
        <taxon>Dikarya</taxon>
        <taxon>Ascomycota</taxon>
        <taxon>Pezizomycotina</taxon>
        <taxon>Eurotiomycetes</taxon>
        <taxon>Eurotiomycetidae</taxon>
        <taxon>Eurotiales</taxon>
        <taxon>Aspergillaceae</taxon>
        <taxon>Aspergillus</taxon>
        <taxon>Aspergillus subgen. Circumdati</taxon>
    </lineage>
</organism>
<evidence type="ECO:0000313" key="2">
    <source>
        <dbReference type="EMBL" id="PLN86363.1"/>
    </source>
</evidence>
<protein>
    <submittedName>
        <fullName evidence="2">Uncharacterized protein</fullName>
    </submittedName>
</protein>
<feature type="transmembrane region" description="Helical" evidence="1">
    <location>
        <begin position="43"/>
        <end position="59"/>
    </location>
</feature>
<evidence type="ECO:0000256" key="1">
    <source>
        <dbReference type="SAM" id="Phobius"/>
    </source>
</evidence>
<evidence type="ECO:0000313" key="3">
    <source>
        <dbReference type="Proteomes" id="UP000235023"/>
    </source>
</evidence>
<sequence>MDDRSCRPLMSWTGSSISPPVFDHRSLVSCGQRKGARTGMIRLTCRSLLLVFAYLAYATCLHI</sequence>
<dbReference type="EMBL" id="KZ559499">
    <property type="protein sequence ID" value="PLN86363.1"/>
    <property type="molecule type" value="Genomic_DNA"/>
</dbReference>
<keyword evidence="3" id="KW-1185">Reference proteome</keyword>
<dbReference type="AlphaFoldDB" id="A0A2J5I8M0"/>
<dbReference type="Proteomes" id="UP000235023">
    <property type="component" value="Unassembled WGS sequence"/>
</dbReference>
<keyword evidence="1" id="KW-0812">Transmembrane</keyword>
<accession>A0A2J5I8M0</accession>
<reference evidence="3" key="1">
    <citation type="submission" date="2017-12" db="EMBL/GenBank/DDBJ databases">
        <authorList>
            <consortium name="DOE Joint Genome Institute"/>
            <person name="Mondo S.J."/>
            <person name="Kjaerbolling I."/>
            <person name="Vesth T.C."/>
            <person name="Frisvad J.C."/>
            <person name="Nybo J.L."/>
            <person name="Theobald S."/>
            <person name="Kuo A."/>
            <person name="Bowyer P."/>
            <person name="Matsuda Y."/>
            <person name="Lyhne E.K."/>
            <person name="Kogle M.E."/>
            <person name="Clum A."/>
            <person name="Lipzen A."/>
            <person name="Salamov A."/>
            <person name="Ngan C.Y."/>
            <person name="Daum C."/>
            <person name="Chiniquy J."/>
            <person name="Barry K."/>
            <person name="LaButti K."/>
            <person name="Haridas S."/>
            <person name="Simmons B.A."/>
            <person name="Magnuson J.K."/>
            <person name="Mortensen U.H."/>
            <person name="Larsen T.O."/>
            <person name="Grigoriev I.V."/>
            <person name="Baker S.E."/>
            <person name="Andersen M.R."/>
            <person name="Nordberg H.P."/>
            <person name="Cantor M.N."/>
            <person name="Hua S.X."/>
        </authorList>
    </citation>
    <scope>NUCLEOTIDE SEQUENCE [LARGE SCALE GENOMIC DNA]</scope>
    <source>
        <strain evidence="3">IBT 19404</strain>
    </source>
</reference>
<name>A0A2J5I8M0_9EURO</name>
<keyword evidence="1" id="KW-0472">Membrane</keyword>